<gene>
    <name evidence="1" type="ORF">LCGC14_2304300</name>
</gene>
<sequence>MMIEHPEFVGGPEDGKTIEERFAVGHPLHGTLPNGIRIPTNSPPAEPGPMHIYEFEGGRYVYRGTDGA</sequence>
<organism evidence="1">
    <name type="scientific">marine sediment metagenome</name>
    <dbReference type="NCBI Taxonomy" id="412755"/>
    <lineage>
        <taxon>unclassified sequences</taxon>
        <taxon>metagenomes</taxon>
        <taxon>ecological metagenomes</taxon>
    </lineage>
</organism>
<protein>
    <submittedName>
        <fullName evidence="1">Uncharacterized protein</fullName>
    </submittedName>
</protein>
<dbReference type="AlphaFoldDB" id="A0A0F9CN07"/>
<dbReference type="EMBL" id="LAZR01032553">
    <property type="protein sequence ID" value="KKL50559.1"/>
    <property type="molecule type" value="Genomic_DNA"/>
</dbReference>
<name>A0A0F9CN07_9ZZZZ</name>
<comment type="caution">
    <text evidence="1">The sequence shown here is derived from an EMBL/GenBank/DDBJ whole genome shotgun (WGS) entry which is preliminary data.</text>
</comment>
<accession>A0A0F9CN07</accession>
<evidence type="ECO:0000313" key="1">
    <source>
        <dbReference type="EMBL" id="KKL50559.1"/>
    </source>
</evidence>
<reference evidence="1" key="1">
    <citation type="journal article" date="2015" name="Nature">
        <title>Complex archaea that bridge the gap between prokaryotes and eukaryotes.</title>
        <authorList>
            <person name="Spang A."/>
            <person name="Saw J.H."/>
            <person name="Jorgensen S.L."/>
            <person name="Zaremba-Niedzwiedzka K."/>
            <person name="Martijn J."/>
            <person name="Lind A.E."/>
            <person name="van Eijk R."/>
            <person name="Schleper C."/>
            <person name="Guy L."/>
            <person name="Ettema T.J."/>
        </authorList>
    </citation>
    <scope>NUCLEOTIDE SEQUENCE</scope>
</reference>
<proteinExistence type="predicted"/>